<keyword evidence="1" id="KW-0472">Membrane</keyword>
<dbReference type="EMBL" id="CP019699">
    <property type="protein sequence ID" value="AQS57606.1"/>
    <property type="molecule type" value="Genomic_DNA"/>
</dbReference>
<proteinExistence type="predicted"/>
<dbReference type="KEGG" id="ntr:B0W44_15240"/>
<dbReference type="STRING" id="1471761.B0W44_15240"/>
<dbReference type="Proteomes" id="UP000188603">
    <property type="component" value="Chromosome"/>
</dbReference>
<organism evidence="2 3">
    <name type="scientific">Novibacillus thermophilus</name>
    <dbReference type="NCBI Taxonomy" id="1471761"/>
    <lineage>
        <taxon>Bacteria</taxon>
        <taxon>Bacillati</taxon>
        <taxon>Bacillota</taxon>
        <taxon>Bacilli</taxon>
        <taxon>Bacillales</taxon>
        <taxon>Thermoactinomycetaceae</taxon>
        <taxon>Novibacillus</taxon>
    </lineage>
</organism>
<evidence type="ECO:0000313" key="2">
    <source>
        <dbReference type="EMBL" id="AQS57606.1"/>
    </source>
</evidence>
<feature type="transmembrane region" description="Helical" evidence="1">
    <location>
        <begin position="6"/>
        <end position="28"/>
    </location>
</feature>
<dbReference type="AlphaFoldDB" id="A0A1U9KC67"/>
<sequence length="29" mass="3111">MDMVVGTAVSFIFFMGIALIATLAEMLFA</sequence>
<keyword evidence="3" id="KW-1185">Reference proteome</keyword>
<evidence type="ECO:0000256" key="1">
    <source>
        <dbReference type="SAM" id="Phobius"/>
    </source>
</evidence>
<evidence type="ECO:0000313" key="3">
    <source>
        <dbReference type="Proteomes" id="UP000188603"/>
    </source>
</evidence>
<name>A0A1U9KC67_9BACL</name>
<gene>
    <name evidence="2" type="ORF">B0W44_15240</name>
</gene>
<keyword evidence="1" id="KW-1133">Transmembrane helix</keyword>
<accession>A0A1U9KC67</accession>
<reference evidence="2 3" key="1">
    <citation type="journal article" date="2015" name="Int. J. Syst. Evol. Microbiol.">
        <title>Novibacillus thermophilus gen. nov., sp. nov., a Gram-staining-negative and moderately thermophilic member of the family Thermoactinomycetaceae.</title>
        <authorList>
            <person name="Yang G."/>
            <person name="Chen J."/>
            <person name="Zhou S."/>
        </authorList>
    </citation>
    <scope>NUCLEOTIDE SEQUENCE [LARGE SCALE GENOMIC DNA]</scope>
    <source>
        <strain evidence="2 3">SG-1</strain>
    </source>
</reference>
<keyword evidence="1" id="KW-0812">Transmembrane</keyword>
<protein>
    <submittedName>
        <fullName evidence="2">Uncharacterized protein</fullName>
    </submittedName>
</protein>